<proteinExistence type="predicted"/>
<dbReference type="Proteomes" id="UP000233556">
    <property type="component" value="Unassembled WGS sequence"/>
</dbReference>
<dbReference type="AlphaFoldDB" id="A0A2I0UCZ9"/>
<accession>A0A2I0UCZ9</accession>
<evidence type="ECO:0000256" key="1">
    <source>
        <dbReference type="SAM" id="MobiDB-lite"/>
    </source>
</evidence>
<dbReference type="EMBL" id="KZ505864">
    <property type="protein sequence ID" value="PKU43914.1"/>
    <property type="molecule type" value="Genomic_DNA"/>
</dbReference>
<reference evidence="3" key="2">
    <citation type="submission" date="2017-12" db="EMBL/GenBank/DDBJ databases">
        <title>Genome sequence of the Bar-tailed Godwit (Limosa lapponica baueri).</title>
        <authorList>
            <person name="Lima N.C.B."/>
            <person name="Parody-Merino A.M."/>
            <person name="Battley P.F."/>
            <person name="Fidler A.E."/>
            <person name="Prosdocimi F."/>
        </authorList>
    </citation>
    <scope>NUCLEOTIDE SEQUENCE [LARGE SCALE GENOMIC DNA]</scope>
</reference>
<feature type="region of interest" description="Disordered" evidence="1">
    <location>
        <begin position="1"/>
        <end position="20"/>
    </location>
</feature>
<gene>
    <name evidence="2" type="ORF">llap_5800</name>
</gene>
<name>A0A2I0UCZ9_LIMLA</name>
<keyword evidence="3" id="KW-1185">Reference proteome</keyword>
<evidence type="ECO:0000313" key="3">
    <source>
        <dbReference type="Proteomes" id="UP000233556"/>
    </source>
</evidence>
<evidence type="ECO:0000313" key="2">
    <source>
        <dbReference type="EMBL" id="PKU43914.1"/>
    </source>
</evidence>
<sequence length="66" mass="6628">MPTAGAVFTRAGEASASQNMVGGLGTVGTTCAHTAQRQAACPPTSTPSSLLRLESPTMHLSLSDTP</sequence>
<reference evidence="3" key="1">
    <citation type="submission" date="2017-11" db="EMBL/GenBank/DDBJ databases">
        <authorList>
            <person name="Lima N.C."/>
            <person name="Parody-Merino A.M."/>
            <person name="Battley P.F."/>
            <person name="Fidler A.E."/>
            <person name="Prosdocimi F."/>
        </authorList>
    </citation>
    <scope>NUCLEOTIDE SEQUENCE [LARGE SCALE GENOMIC DNA]</scope>
</reference>
<feature type="region of interest" description="Disordered" evidence="1">
    <location>
        <begin position="39"/>
        <end position="66"/>
    </location>
</feature>
<organism evidence="2 3">
    <name type="scientific">Limosa lapponica baueri</name>
    <dbReference type="NCBI Taxonomy" id="1758121"/>
    <lineage>
        <taxon>Eukaryota</taxon>
        <taxon>Metazoa</taxon>
        <taxon>Chordata</taxon>
        <taxon>Craniata</taxon>
        <taxon>Vertebrata</taxon>
        <taxon>Euteleostomi</taxon>
        <taxon>Archelosauria</taxon>
        <taxon>Archosauria</taxon>
        <taxon>Dinosauria</taxon>
        <taxon>Saurischia</taxon>
        <taxon>Theropoda</taxon>
        <taxon>Coelurosauria</taxon>
        <taxon>Aves</taxon>
        <taxon>Neognathae</taxon>
        <taxon>Neoaves</taxon>
        <taxon>Charadriiformes</taxon>
        <taxon>Scolopacidae</taxon>
        <taxon>Limosa</taxon>
    </lineage>
</organism>
<protein>
    <submittedName>
        <fullName evidence="2">Uncharacterized protein</fullName>
    </submittedName>
</protein>